<dbReference type="PANTHER" id="PTHR38686">
    <property type="entry name" value="APOLIPOPROTEIN N-ACYLTRANSFERASE"/>
    <property type="match status" value="1"/>
</dbReference>
<feature type="transmembrane region" description="Helical" evidence="8">
    <location>
        <begin position="150"/>
        <end position="175"/>
    </location>
</feature>
<evidence type="ECO:0000256" key="7">
    <source>
        <dbReference type="ARBA" id="ARBA00023315"/>
    </source>
</evidence>
<dbReference type="SUPFAM" id="SSF56317">
    <property type="entry name" value="Carbon-nitrogen hydrolase"/>
    <property type="match status" value="1"/>
</dbReference>
<feature type="compositionally biased region" description="Basic residues" evidence="9">
    <location>
        <begin position="631"/>
        <end position="655"/>
    </location>
</feature>
<proteinExistence type="inferred from homology"/>
<dbReference type="EC" id="2.3.1.269" evidence="8"/>
<protein>
    <recommendedName>
        <fullName evidence="8">Apolipoprotein N-acyltransferase</fullName>
        <shortName evidence="8">ALP N-acyltransferase</shortName>
        <ecNumber evidence="8">2.3.1.269</ecNumber>
    </recommendedName>
</protein>
<dbReference type="GO" id="GO:0005886">
    <property type="term" value="C:plasma membrane"/>
    <property type="evidence" value="ECO:0007669"/>
    <property type="project" value="UniProtKB-SubCell"/>
</dbReference>
<dbReference type="Gene3D" id="3.60.110.10">
    <property type="entry name" value="Carbon-nitrogen hydrolase"/>
    <property type="match status" value="1"/>
</dbReference>
<comment type="caution">
    <text evidence="11">The sequence shown here is derived from an EMBL/GenBank/DDBJ whole genome shotgun (WGS) entry which is preliminary data.</text>
</comment>
<dbReference type="SUPFAM" id="SSF53448">
    <property type="entry name" value="Nucleotide-diphospho-sugar transferases"/>
    <property type="match status" value="1"/>
</dbReference>
<feature type="transmembrane region" description="Helical" evidence="8">
    <location>
        <begin position="7"/>
        <end position="24"/>
    </location>
</feature>
<dbReference type="PANTHER" id="PTHR38686:SF1">
    <property type="entry name" value="APOLIPOPROTEIN N-ACYLTRANSFERASE"/>
    <property type="match status" value="1"/>
</dbReference>
<feature type="transmembrane region" description="Helical" evidence="8">
    <location>
        <begin position="81"/>
        <end position="103"/>
    </location>
</feature>
<evidence type="ECO:0000256" key="6">
    <source>
        <dbReference type="ARBA" id="ARBA00023136"/>
    </source>
</evidence>
<keyword evidence="5 8" id="KW-1133">Transmembrane helix</keyword>
<dbReference type="Pfam" id="PF20154">
    <property type="entry name" value="LNT_N"/>
    <property type="match status" value="1"/>
</dbReference>
<dbReference type="Gene3D" id="3.90.550.10">
    <property type="entry name" value="Spore Coat Polysaccharide Biosynthesis Protein SpsA, Chain A"/>
    <property type="match status" value="1"/>
</dbReference>
<evidence type="ECO:0000259" key="10">
    <source>
        <dbReference type="PROSITE" id="PS50263"/>
    </source>
</evidence>
<reference evidence="11 12" key="1">
    <citation type="submission" date="2017-02" db="EMBL/GenBank/DDBJ databases">
        <title>Complete genome sequences of Mycobacterium kansasii strains isolated from rhesus macaques.</title>
        <authorList>
            <person name="Panda A."/>
            <person name="Nagaraj S."/>
            <person name="Zhao X."/>
            <person name="Tettelin H."/>
            <person name="Detolla L.J."/>
        </authorList>
    </citation>
    <scope>NUCLEOTIDE SEQUENCE [LARGE SCALE GENOMIC DNA]</scope>
    <source>
        <strain evidence="11 12">11-3813</strain>
    </source>
</reference>
<feature type="compositionally biased region" description="Basic residues" evidence="9">
    <location>
        <begin position="711"/>
        <end position="721"/>
    </location>
</feature>
<dbReference type="CDD" id="cd07571">
    <property type="entry name" value="ALP_N-acyl_transferase"/>
    <property type="match status" value="1"/>
</dbReference>
<keyword evidence="4 8" id="KW-0812">Transmembrane</keyword>
<keyword evidence="2 8" id="KW-1003">Cell membrane</keyword>
<dbReference type="InterPro" id="IPR045378">
    <property type="entry name" value="LNT_N"/>
</dbReference>
<accession>A0A1V3X2P6</accession>
<feature type="domain" description="CN hydrolase" evidence="10">
    <location>
        <begin position="232"/>
        <end position="488"/>
    </location>
</feature>
<evidence type="ECO:0000256" key="9">
    <source>
        <dbReference type="SAM" id="MobiDB-lite"/>
    </source>
</evidence>
<comment type="pathway">
    <text evidence="8">Protein modification; lipoprotein biosynthesis (N-acyl transfer).</text>
</comment>
<dbReference type="InterPro" id="IPR004563">
    <property type="entry name" value="Apolipo_AcylTrfase"/>
</dbReference>
<feature type="transmembrane region" description="Helical" evidence="8">
    <location>
        <begin position="110"/>
        <end position="130"/>
    </location>
</feature>
<dbReference type="Pfam" id="PF00795">
    <property type="entry name" value="CN_hydrolase"/>
    <property type="match status" value="1"/>
</dbReference>
<comment type="subcellular location">
    <subcellularLocation>
        <location evidence="1 8">Cell membrane</location>
        <topology evidence="1 8">Multi-pass membrane protein</topology>
    </subcellularLocation>
</comment>
<dbReference type="PROSITE" id="PS50263">
    <property type="entry name" value="CN_HYDROLASE"/>
    <property type="match status" value="1"/>
</dbReference>
<evidence type="ECO:0000256" key="4">
    <source>
        <dbReference type="ARBA" id="ARBA00022692"/>
    </source>
</evidence>
<dbReference type="InterPro" id="IPR036526">
    <property type="entry name" value="C-N_Hydrolase_sf"/>
</dbReference>
<dbReference type="GO" id="GO:0042158">
    <property type="term" value="P:lipoprotein biosynthetic process"/>
    <property type="evidence" value="ECO:0007669"/>
    <property type="project" value="UniProtKB-UniRule"/>
</dbReference>
<keyword evidence="3 8" id="KW-0808">Transferase</keyword>
<keyword evidence="6 8" id="KW-0472">Membrane</keyword>
<dbReference type="Proteomes" id="UP000189229">
    <property type="component" value="Unassembled WGS sequence"/>
</dbReference>
<evidence type="ECO:0000313" key="11">
    <source>
        <dbReference type="EMBL" id="OOK73583.1"/>
    </source>
</evidence>
<dbReference type="InterPro" id="IPR029044">
    <property type="entry name" value="Nucleotide-diphossugar_trans"/>
</dbReference>
<keyword evidence="7 8" id="KW-0012">Acyltransferase</keyword>
<evidence type="ECO:0000256" key="5">
    <source>
        <dbReference type="ARBA" id="ARBA00022989"/>
    </source>
</evidence>
<feature type="transmembrane region" description="Helical" evidence="8">
    <location>
        <begin position="196"/>
        <end position="216"/>
    </location>
</feature>
<keyword evidence="11" id="KW-0449">Lipoprotein</keyword>
<feature type="compositionally biased region" description="Acidic residues" evidence="9">
    <location>
        <begin position="546"/>
        <end position="555"/>
    </location>
</feature>
<evidence type="ECO:0000256" key="3">
    <source>
        <dbReference type="ARBA" id="ARBA00022679"/>
    </source>
</evidence>
<name>A0A1V3X2P6_MYCKA</name>
<evidence type="ECO:0000256" key="8">
    <source>
        <dbReference type="HAMAP-Rule" id="MF_01148"/>
    </source>
</evidence>
<dbReference type="AlphaFoldDB" id="A0A1V3X2P6"/>
<comment type="catalytic activity">
    <reaction evidence="8">
        <text>N-terminal S-1,2-diacyl-sn-glyceryl-L-cysteinyl-[lipoprotein] + a glycerophospholipid = N-acyl-S-1,2-diacyl-sn-glyceryl-L-cysteinyl-[lipoprotein] + a 2-acyl-sn-glycero-3-phospholipid + H(+)</text>
        <dbReference type="Rhea" id="RHEA:48228"/>
        <dbReference type="Rhea" id="RHEA-COMP:14681"/>
        <dbReference type="Rhea" id="RHEA-COMP:14684"/>
        <dbReference type="ChEBI" id="CHEBI:15378"/>
        <dbReference type="ChEBI" id="CHEBI:136912"/>
        <dbReference type="ChEBI" id="CHEBI:140656"/>
        <dbReference type="ChEBI" id="CHEBI:140657"/>
        <dbReference type="ChEBI" id="CHEBI:140660"/>
        <dbReference type="EC" id="2.3.1.269"/>
    </reaction>
</comment>
<dbReference type="EMBL" id="MVBM01000004">
    <property type="protein sequence ID" value="OOK73583.1"/>
    <property type="molecule type" value="Genomic_DNA"/>
</dbReference>
<dbReference type="InterPro" id="IPR003010">
    <property type="entry name" value="C-N_Hydrolase"/>
</dbReference>
<organism evidence="11 12">
    <name type="scientific">Mycobacterium kansasii</name>
    <dbReference type="NCBI Taxonomy" id="1768"/>
    <lineage>
        <taxon>Bacteria</taxon>
        <taxon>Bacillati</taxon>
        <taxon>Actinomycetota</taxon>
        <taxon>Actinomycetes</taxon>
        <taxon>Mycobacteriales</taxon>
        <taxon>Mycobacteriaceae</taxon>
        <taxon>Mycobacterium</taxon>
    </lineage>
</organism>
<feature type="transmembrane region" description="Helical" evidence="8">
    <location>
        <begin position="30"/>
        <end position="46"/>
    </location>
</feature>
<evidence type="ECO:0000313" key="12">
    <source>
        <dbReference type="Proteomes" id="UP000189229"/>
    </source>
</evidence>
<comment type="similarity">
    <text evidence="8">Belongs to the CN hydrolase family. Apolipoprotein N-acyltransferase subfamily.</text>
</comment>
<feature type="region of interest" description="Disordered" evidence="9">
    <location>
        <begin position="536"/>
        <end position="721"/>
    </location>
</feature>
<dbReference type="UniPathway" id="UPA00666"/>
<feature type="transmembrane region" description="Helical" evidence="8">
    <location>
        <begin position="53"/>
        <end position="75"/>
    </location>
</feature>
<dbReference type="HAMAP" id="MF_01148">
    <property type="entry name" value="Lnt"/>
    <property type="match status" value="1"/>
</dbReference>
<gene>
    <name evidence="8" type="primary">lnt</name>
    <name evidence="11" type="ORF">BZL30_4555</name>
</gene>
<dbReference type="NCBIfam" id="TIGR00546">
    <property type="entry name" value="lnt"/>
    <property type="match status" value="1"/>
</dbReference>
<evidence type="ECO:0000256" key="2">
    <source>
        <dbReference type="ARBA" id="ARBA00022475"/>
    </source>
</evidence>
<sequence length="853" mass="92585">MAAVRPRLPRLLVCVGAGLLLYASFPPVNWWWAAIVAVALLTWVLMHRATTPVGALGYGFLFGLAFYVPLLPWIGSLVGPMPWLVLATVSALFPGLFGLLAVVVRGLPGWPIWFAVLWAAQEWLKSLMPFGGFPWGSVAFGQAEGPLLPLVQLGGVALLSAGIVLVGCSVTAIALEIEKWWRTGGKTGSAETAAPPAVVLPGVCICLVLFAAVIVWPQVRHAGAGAGGEPAVTVAVVQGNVPRLGLDFNAQRRAVLDNHVQETLRLAEDVRAGIAPRPQFVVWPEDSSDIDPFVNPDAAQQISRAAAAIGAPILVGTVLDAPDRPQQRPEFTNTVIVWNPGTGPADRHDKEIVQPFGEYLPMPWLFRHLSGYASRAGSFVPGTSSGVVRIAGVPVGVSTCWEVIFDRAPRKAVLNGAQLLAVPSNNATFNQTMSEQQLAFGKVRAVEHDRYVVVAGTTGISAVIAPDGAELVRTDFFEPAYLDIQVRLKTRLTPATRWAPLLQWTLVGAAGAVVLVAIRHNGWFPRLRRPRRRLSGHLRGAGESDGPPDDGDDSEAALRNESGATRRPRRTLRPTRAATTSSGDLKELHDQRPTCGRGAGQSSRPACPGDHSDVQRAGEPAADTSAGQRSLPRRARADHRRQQPRRHRSARRRSGAGRPGLYPRFAPHRQERSGGCLPGRVRLGSQPRILGTCRDGRRRQPRAGTAAPSAGRRRRGGRSGHRFTLCARGTVRNWPWRRLALSKTANTYSRLALGVGVHDITAGYRAYRREVLETIDLDSVDSKGYCFQIEMTWRTVNSGFVVVEVPITFTEREIGVSKMSGSNIREALFKVTRWGIEGRRQHTRAHDRSRPAG</sequence>
<comment type="function">
    <text evidence="8">Catalyzes the phospholipid dependent N-acylation of the N-terminal cysteine of apolipoprotein, the last step in lipoprotein maturation.</text>
</comment>
<evidence type="ECO:0000256" key="1">
    <source>
        <dbReference type="ARBA" id="ARBA00004651"/>
    </source>
</evidence>
<dbReference type="GO" id="GO:0016410">
    <property type="term" value="F:N-acyltransferase activity"/>
    <property type="evidence" value="ECO:0007669"/>
    <property type="project" value="UniProtKB-UniRule"/>
</dbReference>